<evidence type="ECO:0000256" key="4">
    <source>
        <dbReference type="ARBA" id="ARBA00023136"/>
    </source>
</evidence>
<dbReference type="InterPro" id="IPR024163">
    <property type="entry name" value="Aerotolerance_reg_N"/>
</dbReference>
<protein>
    <submittedName>
        <fullName evidence="7">VWA domain-containing protein</fullName>
    </submittedName>
</protein>
<name>A0A7V2ZJ62_9BACT</name>
<proteinExistence type="predicted"/>
<sequence>MFRFENPEYLNLLWMIPAIIVLFVWLYNRRKKILQDFADENLHRFIIPDHSNAKIKIKSALIIIVLTLLILAAANPQVGTKLQEVKQTGIDVFICLDVSLSMSAEDIKPNRLEKAKYQISNLIQKLKGDRIGLVIFAGQAYIQFPLTTDYSAANLFLNAVDFNSVPQQGTAIASAINMAVQGFDTAATQKAIIIITDGEDHEGDIDAAIENAVDNGIKIYTIGLGSPEGVPIPIYDDQGNVRGFKTDNSGNTVLTKLNEQILKEIADKGDGAYYRGNNYEDYLDKIYSDLSQLEKSEYGTKKVTDYESRYYYLLVPAMILLLIEIFISERKSPFFVRLNKKLGLEE</sequence>
<dbReference type="Pfam" id="PF13519">
    <property type="entry name" value="VWA_2"/>
    <property type="match status" value="1"/>
</dbReference>
<dbReference type="PANTHER" id="PTHR22550">
    <property type="entry name" value="SPORE GERMINATION PROTEIN"/>
    <property type="match status" value="1"/>
</dbReference>
<evidence type="ECO:0000259" key="6">
    <source>
        <dbReference type="PROSITE" id="PS50234"/>
    </source>
</evidence>
<dbReference type="PROSITE" id="PS50234">
    <property type="entry name" value="VWFA"/>
    <property type="match status" value="1"/>
</dbReference>
<reference evidence="7" key="1">
    <citation type="journal article" date="2020" name="mSystems">
        <title>Genome- and Community-Level Interaction Insights into Carbon Utilization and Element Cycling Functions of Hydrothermarchaeota in Hydrothermal Sediment.</title>
        <authorList>
            <person name="Zhou Z."/>
            <person name="Liu Y."/>
            <person name="Xu W."/>
            <person name="Pan J."/>
            <person name="Luo Z.H."/>
            <person name="Li M."/>
        </authorList>
    </citation>
    <scope>NUCLEOTIDE SEQUENCE [LARGE SCALE GENOMIC DNA]</scope>
    <source>
        <strain evidence="7">SpSt-479</strain>
    </source>
</reference>
<feature type="transmembrane region" description="Helical" evidence="5">
    <location>
        <begin position="310"/>
        <end position="327"/>
    </location>
</feature>
<accession>A0A7V2ZJ62</accession>
<dbReference type="Gene3D" id="3.40.50.410">
    <property type="entry name" value="von Willebrand factor, type A domain"/>
    <property type="match status" value="1"/>
</dbReference>
<keyword evidence="1" id="KW-1003">Cell membrane</keyword>
<evidence type="ECO:0000256" key="1">
    <source>
        <dbReference type="ARBA" id="ARBA00022475"/>
    </source>
</evidence>
<dbReference type="PANTHER" id="PTHR22550:SF5">
    <property type="entry name" value="LEUCINE ZIPPER PROTEIN 4"/>
    <property type="match status" value="1"/>
</dbReference>
<dbReference type="SUPFAM" id="SSF53300">
    <property type="entry name" value="vWA-like"/>
    <property type="match status" value="1"/>
</dbReference>
<evidence type="ECO:0000256" key="2">
    <source>
        <dbReference type="ARBA" id="ARBA00022692"/>
    </source>
</evidence>
<dbReference type="Pfam" id="PF07584">
    <property type="entry name" value="BatA"/>
    <property type="match status" value="1"/>
</dbReference>
<comment type="caution">
    <text evidence="7">The sequence shown here is derived from an EMBL/GenBank/DDBJ whole genome shotgun (WGS) entry which is preliminary data.</text>
</comment>
<feature type="transmembrane region" description="Helical" evidence="5">
    <location>
        <begin position="12"/>
        <end position="28"/>
    </location>
</feature>
<dbReference type="SMART" id="SM00327">
    <property type="entry name" value="VWA"/>
    <property type="match status" value="1"/>
</dbReference>
<dbReference type="InterPro" id="IPR002035">
    <property type="entry name" value="VWF_A"/>
</dbReference>
<keyword evidence="2 5" id="KW-0812">Transmembrane</keyword>
<gene>
    <name evidence="7" type="ORF">ENS31_05000</name>
</gene>
<dbReference type="EMBL" id="DSUJ01000008">
    <property type="protein sequence ID" value="HFI90876.1"/>
    <property type="molecule type" value="Genomic_DNA"/>
</dbReference>
<keyword evidence="3 5" id="KW-1133">Transmembrane helix</keyword>
<dbReference type="AlphaFoldDB" id="A0A7V2ZJ62"/>
<dbReference type="InterPro" id="IPR050768">
    <property type="entry name" value="UPF0353/GerABKA_families"/>
</dbReference>
<evidence type="ECO:0000256" key="3">
    <source>
        <dbReference type="ARBA" id="ARBA00022989"/>
    </source>
</evidence>
<feature type="domain" description="VWFA" evidence="6">
    <location>
        <begin position="91"/>
        <end position="290"/>
    </location>
</feature>
<evidence type="ECO:0000313" key="7">
    <source>
        <dbReference type="EMBL" id="HFI90876.1"/>
    </source>
</evidence>
<keyword evidence="4 5" id="KW-0472">Membrane</keyword>
<organism evidence="7">
    <name type="scientific">Ignavibacterium album</name>
    <dbReference type="NCBI Taxonomy" id="591197"/>
    <lineage>
        <taxon>Bacteria</taxon>
        <taxon>Pseudomonadati</taxon>
        <taxon>Ignavibacteriota</taxon>
        <taxon>Ignavibacteria</taxon>
        <taxon>Ignavibacteriales</taxon>
        <taxon>Ignavibacteriaceae</taxon>
        <taxon>Ignavibacterium</taxon>
    </lineage>
</organism>
<dbReference type="InterPro" id="IPR036465">
    <property type="entry name" value="vWFA_dom_sf"/>
</dbReference>
<evidence type="ECO:0000256" key="5">
    <source>
        <dbReference type="SAM" id="Phobius"/>
    </source>
</evidence>